<evidence type="ECO:0000256" key="2">
    <source>
        <dbReference type="ARBA" id="ARBA00022723"/>
    </source>
</evidence>
<dbReference type="Proteomes" id="UP001501736">
    <property type="component" value="Unassembled WGS sequence"/>
</dbReference>
<dbReference type="PANTHER" id="PTHR10458:SF2">
    <property type="entry name" value="PEPTIDE DEFORMYLASE, MITOCHONDRIAL"/>
    <property type="match status" value="1"/>
</dbReference>
<evidence type="ECO:0000256" key="1">
    <source>
        <dbReference type="ARBA" id="ARBA00010759"/>
    </source>
</evidence>
<evidence type="ECO:0000256" key="4">
    <source>
        <dbReference type="ARBA" id="ARBA00022917"/>
    </source>
</evidence>
<feature type="region of interest" description="Disordered" evidence="7">
    <location>
        <begin position="170"/>
        <end position="199"/>
    </location>
</feature>
<evidence type="ECO:0000256" key="5">
    <source>
        <dbReference type="ARBA" id="ARBA00023004"/>
    </source>
</evidence>
<feature type="active site" evidence="6">
    <location>
        <position position="146"/>
    </location>
</feature>
<keyword evidence="9" id="KW-1185">Reference proteome</keyword>
<dbReference type="PRINTS" id="PR01576">
    <property type="entry name" value="PDEFORMYLASE"/>
</dbReference>
<evidence type="ECO:0000313" key="9">
    <source>
        <dbReference type="Proteomes" id="UP001501736"/>
    </source>
</evidence>
<dbReference type="HAMAP" id="MF_00163">
    <property type="entry name" value="Pep_deformylase"/>
    <property type="match status" value="1"/>
</dbReference>
<feature type="binding site" evidence="6">
    <location>
        <position position="145"/>
    </location>
    <ligand>
        <name>Fe cation</name>
        <dbReference type="ChEBI" id="CHEBI:24875"/>
    </ligand>
</feature>
<comment type="similarity">
    <text evidence="1 6">Belongs to the polypeptide deformylase family.</text>
</comment>
<dbReference type="PANTHER" id="PTHR10458">
    <property type="entry name" value="PEPTIDE DEFORMYLASE"/>
    <property type="match status" value="1"/>
</dbReference>
<dbReference type="NCBIfam" id="TIGR00079">
    <property type="entry name" value="pept_deformyl"/>
    <property type="match status" value="1"/>
</dbReference>
<dbReference type="PIRSF" id="PIRSF004749">
    <property type="entry name" value="Pep_def"/>
    <property type="match status" value="1"/>
</dbReference>
<gene>
    <name evidence="6" type="primary">def</name>
    <name evidence="8" type="ORF">GCM10020260_18500</name>
</gene>
<accession>A0ABP6RDR1</accession>
<sequence>MAVLPLRMIGDPVLRTPAREVGVVDDSARRLIEDMLTTMDAVGGIGLAAPQVGVGLRIFTYDVAGSRGAVVDPAVETDGEPEFTPQDAAAGPAEGTNLLREGCLSVADVHGPVGRPQRARLTGLAPDGGRVDVEASGLLAVCFQHEVDHLDGRLFVDRLVGEEKRAALRTLRRTPQDADSSPDARRAPSAGGSFFAAGR</sequence>
<dbReference type="EC" id="3.5.1.88" evidence="6"/>
<reference evidence="9" key="1">
    <citation type="journal article" date="2019" name="Int. J. Syst. Evol. Microbiol.">
        <title>The Global Catalogue of Microorganisms (GCM) 10K type strain sequencing project: providing services to taxonomists for standard genome sequencing and annotation.</title>
        <authorList>
            <consortium name="The Broad Institute Genomics Platform"/>
            <consortium name="The Broad Institute Genome Sequencing Center for Infectious Disease"/>
            <person name="Wu L."/>
            <person name="Ma J."/>
        </authorList>
    </citation>
    <scope>NUCLEOTIDE SEQUENCE [LARGE SCALE GENOMIC DNA]</scope>
    <source>
        <strain evidence="9">JCM 11483</strain>
    </source>
</reference>
<feature type="binding site" evidence="6">
    <location>
        <position position="103"/>
    </location>
    <ligand>
        <name>Fe cation</name>
        <dbReference type="ChEBI" id="CHEBI:24875"/>
    </ligand>
</feature>
<keyword evidence="4 6" id="KW-0648">Protein biosynthesis</keyword>
<comment type="caution">
    <text evidence="8">The sequence shown here is derived from an EMBL/GenBank/DDBJ whole genome shotgun (WGS) entry which is preliminary data.</text>
</comment>
<evidence type="ECO:0000256" key="3">
    <source>
        <dbReference type="ARBA" id="ARBA00022801"/>
    </source>
</evidence>
<dbReference type="SUPFAM" id="SSF56420">
    <property type="entry name" value="Peptide deformylase"/>
    <property type="match status" value="1"/>
</dbReference>
<organism evidence="8 9">
    <name type="scientific">Nesterenkonia halobia</name>
    <dbReference type="NCBI Taxonomy" id="37922"/>
    <lineage>
        <taxon>Bacteria</taxon>
        <taxon>Bacillati</taxon>
        <taxon>Actinomycetota</taxon>
        <taxon>Actinomycetes</taxon>
        <taxon>Micrococcales</taxon>
        <taxon>Micrococcaceae</taxon>
        <taxon>Nesterenkonia</taxon>
    </lineage>
</organism>
<dbReference type="RefSeq" id="WP_344720555.1">
    <property type="nucleotide sequence ID" value="NZ_BAAAYG010000007.1"/>
</dbReference>
<dbReference type="Gene3D" id="3.90.45.10">
    <property type="entry name" value="Peptide deformylase"/>
    <property type="match status" value="1"/>
</dbReference>
<dbReference type="Pfam" id="PF01327">
    <property type="entry name" value="Pep_deformylase"/>
    <property type="match status" value="1"/>
</dbReference>
<dbReference type="NCBIfam" id="NF001159">
    <property type="entry name" value="PRK00150.1-3"/>
    <property type="match status" value="1"/>
</dbReference>
<protein>
    <recommendedName>
        <fullName evidence="6">Peptide deformylase</fullName>
        <shortName evidence="6">PDF</shortName>
        <ecNumber evidence="6">3.5.1.88</ecNumber>
    </recommendedName>
    <alternativeName>
        <fullName evidence="6">Polypeptide deformylase</fullName>
    </alternativeName>
</protein>
<dbReference type="InterPro" id="IPR023635">
    <property type="entry name" value="Peptide_deformylase"/>
</dbReference>
<dbReference type="EMBL" id="BAAAYG010000007">
    <property type="protein sequence ID" value="GAA3285641.1"/>
    <property type="molecule type" value="Genomic_DNA"/>
</dbReference>
<name>A0ABP6RDR1_9MICC</name>
<dbReference type="CDD" id="cd00487">
    <property type="entry name" value="Pep_deformylase"/>
    <property type="match status" value="1"/>
</dbReference>
<feature type="binding site" evidence="6">
    <location>
        <position position="149"/>
    </location>
    <ligand>
        <name>Fe cation</name>
        <dbReference type="ChEBI" id="CHEBI:24875"/>
    </ligand>
</feature>
<keyword evidence="2 6" id="KW-0479">Metal-binding</keyword>
<dbReference type="InterPro" id="IPR036821">
    <property type="entry name" value="Peptide_deformylase_sf"/>
</dbReference>
<keyword evidence="5 6" id="KW-0408">Iron</keyword>
<comment type="function">
    <text evidence="6">Removes the formyl group from the N-terminal Met of newly synthesized proteins. Requires at least a dipeptide for an efficient rate of reaction. N-terminal L-methionine is a prerequisite for activity but the enzyme has broad specificity at other positions.</text>
</comment>
<evidence type="ECO:0000256" key="6">
    <source>
        <dbReference type="HAMAP-Rule" id="MF_00163"/>
    </source>
</evidence>
<feature type="compositionally biased region" description="Low complexity" evidence="7">
    <location>
        <begin position="189"/>
        <end position="199"/>
    </location>
</feature>
<evidence type="ECO:0000313" key="8">
    <source>
        <dbReference type="EMBL" id="GAA3285641.1"/>
    </source>
</evidence>
<comment type="catalytic activity">
    <reaction evidence="6">
        <text>N-terminal N-formyl-L-methionyl-[peptide] + H2O = N-terminal L-methionyl-[peptide] + formate</text>
        <dbReference type="Rhea" id="RHEA:24420"/>
        <dbReference type="Rhea" id="RHEA-COMP:10639"/>
        <dbReference type="Rhea" id="RHEA-COMP:10640"/>
        <dbReference type="ChEBI" id="CHEBI:15377"/>
        <dbReference type="ChEBI" id="CHEBI:15740"/>
        <dbReference type="ChEBI" id="CHEBI:49298"/>
        <dbReference type="ChEBI" id="CHEBI:64731"/>
        <dbReference type="EC" id="3.5.1.88"/>
    </reaction>
</comment>
<comment type="cofactor">
    <cofactor evidence="6">
        <name>Fe(2+)</name>
        <dbReference type="ChEBI" id="CHEBI:29033"/>
    </cofactor>
    <text evidence="6">Binds 1 Fe(2+) ion.</text>
</comment>
<evidence type="ECO:0000256" key="7">
    <source>
        <dbReference type="SAM" id="MobiDB-lite"/>
    </source>
</evidence>
<keyword evidence="3 6" id="KW-0378">Hydrolase</keyword>
<proteinExistence type="inferred from homology"/>